<dbReference type="Gene3D" id="3.40.50.720">
    <property type="entry name" value="NAD(P)-binding Rossmann-like Domain"/>
    <property type="match status" value="1"/>
</dbReference>
<gene>
    <name evidence="2" type="ORF">RBWH47_04793</name>
</gene>
<evidence type="ECO:0000313" key="2">
    <source>
        <dbReference type="EMBL" id="EGF29364.1"/>
    </source>
</evidence>
<feature type="non-terminal residue" evidence="2">
    <location>
        <position position="199"/>
    </location>
</feature>
<dbReference type="InterPro" id="IPR050463">
    <property type="entry name" value="Gfo/Idh/MocA_oxidrdct_glycsds"/>
</dbReference>
<dbReference type="PANTHER" id="PTHR43818:SF10">
    <property type="entry name" value="NADH-DEPENDENT DEHYDROGENASE-RELATED"/>
    <property type="match status" value="1"/>
</dbReference>
<reference evidence="2 3" key="1">
    <citation type="journal article" date="2013" name="Mar. Genomics">
        <title>Expression of sulfatases in Rhodopirellula baltica and the diversity of sulfatases in the genus Rhodopirellula.</title>
        <authorList>
            <person name="Wegner C.E."/>
            <person name="Richter-Heitmann T."/>
            <person name="Klindworth A."/>
            <person name="Klockow C."/>
            <person name="Richter M."/>
            <person name="Achstetter T."/>
            <person name="Glockner F.O."/>
            <person name="Harder J."/>
        </authorList>
    </citation>
    <scope>NUCLEOTIDE SEQUENCE [LARGE SCALE GENOMIC DNA]</scope>
    <source>
        <strain evidence="2 3">WH47</strain>
    </source>
</reference>
<organism evidence="2 3">
    <name type="scientific">Rhodopirellula baltica WH47</name>
    <dbReference type="NCBI Taxonomy" id="991778"/>
    <lineage>
        <taxon>Bacteria</taxon>
        <taxon>Pseudomonadati</taxon>
        <taxon>Planctomycetota</taxon>
        <taxon>Planctomycetia</taxon>
        <taxon>Pirellulales</taxon>
        <taxon>Pirellulaceae</taxon>
        <taxon>Rhodopirellula</taxon>
    </lineage>
</organism>
<evidence type="ECO:0000259" key="1">
    <source>
        <dbReference type="Pfam" id="PF01408"/>
    </source>
</evidence>
<dbReference type="InterPro" id="IPR036291">
    <property type="entry name" value="NAD(P)-bd_dom_sf"/>
</dbReference>
<dbReference type="Proteomes" id="UP000006222">
    <property type="component" value="Unassembled WGS sequence"/>
</dbReference>
<dbReference type="InterPro" id="IPR000683">
    <property type="entry name" value="Gfo/Idh/MocA-like_OxRdtase_N"/>
</dbReference>
<evidence type="ECO:0000313" key="3">
    <source>
        <dbReference type="Proteomes" id="UP000006222"/>
    </source>
</evidence>
<protein>
    <submittedName>
        <fullName evidence="2">Oxidoreductase domain protein</fullName>
    </submittedName>
</protein>
<dbReference type="GO" id="GO:0000166">
    <property type="term" value="F:nucleotide binding"/>
    <property type="evidence" value="ECO:0007669"/>
    <property type="project" value="InterPro"/>
</dbReference>
<proteinExistence type="predicted"/>
<dbReference type="Pfam" id="PF01408">
    <property type="entry name" value="GFO_IDH_MocA"/>
    <property type="match status" value="1"/>
</dbReference>
<sequence>MQWTGATLGLAASSHGIVSSAKAAENIDPNRPLNLAVIGVANRGSANLAGVQSQNLTALCDVDENYLKDAGKRFPKAKLYRDYREMLREENDLDGVVISTPDHHHAPATIRAIEKGLHVYCEKPLTHTVAEARAIRMAAKEAGVVTQMGTQIHAGANYRRVVEMIQDGVIGNVTRVHVVGWERRGARPSCQTPRGRSTV</sequence>
<name>F2ALZ2_RHOBT</name>
<dbReference type="PANTHER" id="PTHR43818">
    <property type="entry name" value="BCDNA.GH03377"/>
    <property type="match status" value="1"/>
</dbReference>
<dbReference type="AlphaFoldDB" id="F2ALZ2"/>
<dbReference type="EMBL" id="AFAR01000038">
    <property type="protein sequence ID" value="EGF29364.1"/>
    <property type="molecule type" value="Genomic_DNA"/>
</dbReference>
<dbReference type="SUPFAM" id="SSF51735">
    <property type="entry name" value="NAD(P)-binding Rossmann-fold domains"/>
    <property type="match status" value="1"/>
</dbReference>
<comment type="caution">
    <text evidence="2">The sequence shown here is derived from an EMBL/GenBank/DDBJ whole genome shotgun (WGS) entry which is preliminary data.</text>
</comment>
<feature type="domain" description="Gfo/Idh/MocA-like oxidoreductase N-terminal" evidence="1">
    <location>
        <begin position="34"/>
        <end position="149"/>
    </location>
</feature>
<accession>F2ALZ2</accession>